<dbReference type="PANTHER" id="PTHR21500:SF0">
    <property type="entry name" value="TUBULIN-SPECIFIC CHAPERONE A"/>
    <property type="match status" value="1"/>
</dbReference>
<proteinExistence type="inferred from homology"/>
<keyword evidence="2" id="KW-0175">Coiled coil</keyword>
<evidence type="ECO:0000313" key="4">
    <source>
        <dbReference type="Proteomes" id="UP000693970"/>
    </source>
</evidence>
<feature type="coiled-coil region" evidence="2">
    <location>
        <begin position="21"/>
        <end position="51"/>
    </location>
</feature>
<dbReference type="GO" id="GO:0048487">
    <property type="term" value="F:beta-tubulin binding"/>
    <property type="evidence" value="ECO:0007669"/>
    <property type="project" value="InterPro"/>
</dbReference>
<protein>
    <recommendedName>
        <fullName evidence="1">Tubulin-specific chaperone A</fullName>
    </recommendedName>
</protein>
<keyword evidence="1" id="KW-0963">Cytoplasm</keyword>
<dbReference type="GO" id="GO:0007023">
    <property type="term" value="P:post-chaperonin tubulin folding pathway"/>
    <property type="evidence" value="ECO:0007669"/>
    <property type="project" value="UniProtKB-UniRule"/>
</dbReference>
<dbReference type="InterPro" id="IPR004226">
    <property type="entry name" value="TBCA"/>
</dbReference>
<reference evidence="3" key="1">
    <citation type="journal article" date="2021" name="Sci. Rep.">
        <title>Diploid genomic architecture of Nitzschia inconspicua, an elite biomass production diatom.</title>
        <authorList>
            <person name="Oliver A."/>
            <person name="Podell S."/>
            <person name="Pinowska A."/>
            <person name="Traller J.C."/>
            <person name="Smith S.R."/>
            <person name="McClure R."/>
            <person name="Beliaev A."/>
            <person name="Bohutskyi P."/>
            <person name="Hill E.A."/>
            <person name="Rabines A."/>
            <person name="Zheng H."/>
            <person name="Allen L.Z."/>
            <person name="Kuo A."/>
            <person name="Grigoriev I.V."/>
            <person name="Allen A.E."/>
            <person name="Hazlebeck D."/>
            <person name="Allen E.E."/>
        </authorList>
    </citation>
    <scope>NUCLEOTIDE SEQUENCE</scope>
    <source>
        <strain evidence="3">Hildebrandi</strain>
    </source>
</reference>
<comment type="caution">
    <text evidence="3">The sequence shown here is derived from an EMBL/GenBank/DDBJ whole genome shotgun (WGS) entry which is preliminary data.</text>
</comment>
<dbReference type="EMBL" id="JAGRRH010000004">
    <property type="protein sequence ID" value="KAG7370960.1"/>
    <property type="molecule type" value="Genomic_DNA"/>
</dbReference>
<keyword evidence="1" id="KW-0493">Microtubule</keyword>
<accession>A0A9K3Q5E3</accession>
<evidence type="ECO:0000313" key="3">
    <source>
        <dbReference type="EMBL" id="KAG7370960.1"/>
    </source>
</evidence>
<dbReference type="OrthoDB" id="296187at2759"/>
<dbReference type="Proteomes" id="UP000693970">
    <property type="component" value="Unassembled WGS sequence"/>
</dbReference>
<keyword evidence="4" id="KW-1185">Reference proteome</keyword>
<gene>
    <name evidence="3" type="ORF">IV203_019530</name>
</gene>
<organism evidence="3 4">
    <name type="scientific">Nitzschia inconspicua</name>
    <dbReference type="NCBI Taxonomy" id="303405"/>
    <lineage>
        <taxon>Eukaryota</taxon>
        <taxon>Sar</taxon>
        <taxon>Stramenopiles</taxon>
        <taxon>Ochrophyta</taxon>
        <taxon>Bacillariophyta</taxon>
        <taxon>Bacillariophyceae</taxon>
        <taxon>Bacillariophycidae</taxon>
        <taxon>Bacillariales</taxon>
        <taxon>Bacillariaceae</taxon>
        <taxon>Nitzschia</taxon>
    </lineage>
</organism>
<dbReference type="PANTHER" id="PTHR21500">
    <property type="entry name" value="TUBULIN-SPECIFIC CHAPERONE A"/>
    <property type="match status" value="1"/>
</dbReference>
<dbReference type="GO" id="GO:0005829">
    <property type="term" value="C:cytosol"/>
    <property type="evidence" value="ECO:0007669"/>
    <property type="project" value="TreeGrafter"/>
</dbReference>
<comment type="subcellular location">
    <subcellularLocation>
        <location evidence="1">Cytoplasm</location>
        <location evidence="1">Cytoskeleton</location>
    </subcellularLocation>
</comment>
<keyword evidence="1" id="KW-0206">Cytoskeleton</keyword>
<dbReference type="GO" id="GO:0005874">
    <property type="term" value="C:microtubule"/>
    <property type="evidence" value="ECO:0007669"/>
    <property type="project" value="UniProtKB-KW"/>
</dbReference>
<evidence type="ECO:0000256" key="2">
    <source>
        <dbReference type="SAM" id="Coils"/>
    </source>
</evidence>
<comment type="similarity">
    <text evidence="1">Belongs to the TBCA family.</text>
</comment>
<dbReference type="GO" id="GO:0007021">
    <property type="term" value="P:tubulin complex assembly"/>
    <property type="evidence" value="ECO:0007669"/>
    <property type="project" value="UniProtKB-UniRule"/>
</dbReference>
<name>A0A9K3Q5E3_9STRA</name>
<evidence type="ECO:0000256" key="1">
    <source>
        <dbReference type="RuleBase" id="RU364030"/>
    </source>
</evidence>
<sequence>MPKNATAADPSRNLMIKTKTCQRLQKEVAYYQKEVTENEEKLKEMKQQNKNPFDIKKFQEVLDESHMMVPDSQRRFEEALRDLRTFLESINEEDETVTSSEWYQPAMELIKGIDGGTTKDIAITDDVVAEETDIAVLSFTTLSFNWKCESSN</sequence>
<keyword evidence="1" id="KW-0143">Chaperone</keyword>
<dbReference type="AlphaFoldDB" id="A0A9K3Q5E3"/>
<comment type="subunit">
    <text evidence="1">Supercomplex made of cofactors A to E. Cofactors A and D function by capturing and stabilizing tubulin in a quasi-native conformation. Cofactor E binds to the cofactor D-tubulin complex; interaction with cofactor C then causes the release of tubulin polypeptides that are committed to the native state.</text>
</comment>
<dbReference type="Pfam" id="PF02970">
    <property type="entry name" value="TBCA"/>
    <property type="match status" value="1"/>
</dbReference>
<reference evidence="3" key="2">
    <citation type="submission" date="2021-04" db="EMBL/GenBank/DDBJ databases">
        <authorList>
            <person name="Podell S."/>
        </authorList>
    </citation>
    <scope>NUCLEOTIDE SEQUENCE</scope>
    <source>
        <strain evidence="3">Hildebrandi</strain>
    </source>
</reference>